<dbReference type="GO" id="GO:0005886">
    <property type="term" value="C:plasma membrane"/>
    <property type="evidence" value="ECO:0007669"/>
    <property type="project" value="UniProtKB-SubCell"/>
</dbReference>
<evidence type="ECO:0000256" key="3">
    <source>
        <dbReference type="ARBA" id="ARBA00022475"/>
    </source>
</evidence>
<evidence type="ECO:0000313" key="11">
    <source>
        <dbReference type="Proteomes" id="UP000637695"/>
    </source>
</evidence>
<evidence type="ECO:0000256" key="5">
    <source>
        <dbReference type="ARBA" id="ARBA00022989"/>
    </source>
</evidence>
<comment type="similarity">
    <text evidence="2">Belongs to the resistance-nodulation-cell division (RND) (TC 2.A.6) family. MmpL subfamily.</text>
</comment>
<feature type="transmembrane region" description="Helical" evidence="8">
    <location>
        <begin position="279"/>
        <end position="307"/>
    </location>
</feature>
<feature type="transmembrane region" description="Helical" evidence="8">
    <location>
        <begin position="189"/>
        <end position="205"/>
    </location>
</feature>
<evidence type="ECO:0000256" key="1">
    <source>
        <dbReference type="ARBA" id="ARBA00004651"/>
    </source>
</evidence>
<keyword evidence="11" id="KW-1185">Reference proteome</keyword>
<feature type="transmembrane region" description="Helical" evidence="8">
    <location>
        <begin position="212"/>
        <end position="233"/>
    </location>
</feature>
<dbReference type="PANTHER" id="PTHR33406">
    <property type="entry name" value="MEMBRANE PROTEIN MJ1562-RELATED"/>
    <property type="match status" value="1"/>
</dbReference>
<protein>
    <submittedName>
        <fullName evidence="10">Transporter</fullName>
    </submittedName>
</protein>
<reference evidence="10" key="2">
    <citation type="submission" date="2020-09" db="EMBL/GenBank/DDBJ databases">
        <authorList>
            <person name="Sun Q."/>
            <person name="Ohkuma M."/>
        </authorList>
    </citation>
    <scope>NUCLEOTIDE SEQUENCE</scope>
    <source>
        <strain evidence="10">JCM 18487</strain>
    </source>
</reference>
<dbReference type="AlphaFoldDB" id="A0A917K3U3"/>
<evidence type="ECO:0000259" key="9">
    <source>
        <dbReference type="Pfam" id="PF03176"/>
    </source>
</evidence>
<gene>
    <name evidence="10" type="ORF">GCM10010885_05640</name>
</gene>
<evidence type="ECO:0000313" key="10">
    <source>
        <dbReference type="EMBL" id="GGI99022.1"/>
    </source>
</evidence>
<feature type="transmembrane region" description="Helical" evidence="8">
    <location>
        <begin position="1014"/>
        <end position="1041"/>
    </location>
</feature>
<feature type="transmembrane region" description="Helical" evidence="8">
    <location>
        <begin position="12"/>
        <end position="31"/>
    </location>
</feature>
<name>A0A917K3U3_9BACL</name>
<keyword evidence="3" id="KW-1003">Cell membrane</keyword>
<feature type="transmembrane region" description="Helical" evidence="8">
    <location>
        <begin position="245"/>
        <end position="267"/>
    </location>
</feature>
<dbReference type="InterPro" id="IPR004869">
    <property type="entry name" value="MMPL_dom"/>
</dbReference>
<feature type="transmembrane region" description="Helical" evidence="8">
    <location>
        <begin position="985"/>
        <end position="1008"/>
    </location>
</feature>
<feature type="domain" description="Membrane transport protein MMPL" evidence="9">
    <location>
        <begin position="45"/>
        <end position="374"/>
    </location>
</feature>
<feature type="transmembrane region" description="Helical" evidence="8">
    <location>
        <begin position="319"/>
        <end position="341"/>
    </location>
</feature>
<organism evidence="10 11">
    <name type="scientific">Alicyclobacillus cellulosilyticus</name>
    <dbReference type="NCBI Taxonomy" id="1003997"/>
    <lineage>
        <taxon>Bacteria</taxon>
        <taxon>Bacillati</taxon>
        <taxon>Bacillota</taxon>
        <taxon>Bacilli</taxon>
        <taxon>Bacillales</taxon>
        <taxon>Alicyclobacillaceae</taxon>
        <taxon>Alicyclobacillus</taxon>
    </lineage>
</organism>
<feature type="domain" description="Membrane transport protein MMPL" evidence="9">
    <location>
        <begin position="768"/>
        <end position="1048"/>
    </location>
</feature>
<dbReference type="Gene3D" id="1.20.1640.10">
    <property type="entry name" value="Multidrug efflux transporter AcrB transmembrane domain"/>
    <property type="match status" value="2"/>
</dbReference>
<feature type="transmembrane region" description="Helical" evidence="8">
    <location>
        <begin position="936"/>
        <end position="964"/>
    </location>
</feature>
<evidence type="ECO:0000256" key="6">
    <source>
        <dbReference type="ARBA" id="ARBA00023136"/>
    </source>
</evidence>
<keyword evidence="5 8" id="KW-1133">Transmembrane helix</keyword>
<dbReference type="Pfam" id="PF03176">
    <property type="entry name" value="MMPL"/>
    <property type="match status" value="2"/>
</dbReference>
<dbReference type="EMBL" id="BMOY01000005">
    <property type="protein sequence ID" value="GGI99022.1"/>
    <property type="molecule type" value="Genomic_DNA"/>
</dbReference>
<evidence type="ECO:0000256" key="2">
    <source>
        <dbReference type="ARBA" id="ARBA00010157"/>
    </source>
</evidence>
<proteinExistence type="inferred from homology"/>
<comment type="caution">
    <text evidence="10">The sequence shown here is derived from an EMBL/GenBank/DDBJ whole genome shotgun (WGS) entry which is preliminary data.</text>
</comment>
<evidence type="ECO:0000256" key="7">
    <source>
        <dbReference type="SAM" id="MobiDB-lite"/>
    </source>
</evidence>
<comment type="subcellular location">
    <subcellularLocation>
        <location evidence="1">Cell membrane</location>
        <topology evidence="1">Multi-pass membrane protein</topology>
    </subcellularLocation>
</comment>
<dbReference type="Proteomes" id="UP000637695">
    <property type="component" value="Unassembled WGS sequence"/>
</dbReference>
<keyword evidence="6 8" id="KW-0472">Membrane</keyword>
<feature type="transmembrane region" description="Helical" evidence="8">
    <location>
        <begin position="377"/>
        <end position="395"/>
    </location>
</feature>
<feature type="transmembrane region" description="Helical" evidence="8">
    <location>
        <begin position="881"/>
        <end position="900"/>
    </location>
</feature>
<accession>A0A917K3U3</accession>
<keyword evidence="4 8" id="KW-0812">Transmembrane</keyword>
<feature type="transmembrane region" description="Helical" evidence="8">
    <location>
        <begin position="907"/>
        <end position="924"/>
    </location>
</feature>
<feature type="region of interest" description="Disordered" evidence="7">
    <location>
        <begin position="1052"/>
        <end position="1072"/>
    </location>
</feature>
<reference evidence="10" key="1">
    <citation type="journal article" date="2014" name="Int. J. Syst. Evol. Microbiol.">
        <title>Complete genome sequence of Corynebacterium casei LMG S-19264T (=DSM 44701T), isolated from a smear-ripened cheese.</title>
        <authorList>
            <consortium name="US DOE Joint Genome Institute (JGI-PGF)"/>
            <person name="Walter F."/>
            <person name="Albersmeier A."/>
            <person name="Kalinowski J."/>
            <person name="Ruckert C."/>
        </authorList>
    </citation>
    <scope>NUCLEOTIDE SEQUENCE</scope>
    <source>
        <strain evidence="10">JCM 18487</strain>
    </source>
</reference>
<dbReference type="PANTHER" id="PTHR33406:SF6">
    <property type="entry name" value="MEMBRANE PROTEIN YDGH-RELATED"/>
    <property type="match status" value="1"/>
</dbReference>
<dbReference type="RefSeq" id="WP_188881019.1">
    <property type="nucleotide sequence ID" value="NZ_BMOY01000005.1"/>
</dbReference>
<evidence type="ECO:0000256" key="4">
    <source>
        <dbReference type="ARBA" id="ARBA00022692"/>
    </source>
</evidence>
<feature type="compositionally biased region" description="Pro residues" evidence="7">
    <location>
        <begin position="1055"/>
        <end position="1066"/>
    </location>
</feature>
<dbReference type="InterPro" id="IPR050545">
    <property type="entry name" value="Mycobact_MmpL"/>
</dbReference>
<dbReference type="SUPFAM" id="SSF82866">
    <property type="entry name" value="Multidrug efflux transporter AcrB transmembrane domain"/>
    <property type="match status" value="2"/>
</dbReference>
<evidence type="ECO:0000256" key="8">
    <source>
        <dbReference type="SAM" id="Phobius"/>
    </source>
</evidence>
<sequence length="1072" mass="111593">MFNAYIRLVTRWAWAVIAAWLALAAVVGLWFPRLPEVVSHHKTTYLPDSSPVITAHDLLNRVDPAHQAQSTLIVAIRNPHGLTAADHRAFIGVLEDVARHRQAYGVNWVEHAENVAQDTAQTFKSRDGTTEIALLGLPSDVTDPHLPQTLAHLRAAFARHPADARIYFTGDVAIEEDDIQLSQAGADRTAVVTVALLLAILLAVFRSFVAPLVTLCAIGLSYFISAGFVAWAAEHGLPVSTFTQTFLVATLFGAGTDYSIIVLNRFREELTRQHSHREALAAAVAGVGKTVVFSAATVFVSFAVLYFARFGLYRSSVGVAIGILVTLLMCLTFLPALAGVFGRALFWPRQPAVGSEHKPSRFWDFTGRIATRYPWRVVLACVLVLAPVALAATGARSFDPMQDIPAAPSVQGFRQVAQAFGAGRAMPVQIALQTSANLRSPQGMATIDQVTRSLAAVSGVAEVDSATQPLGKPVAWFHLARQNQAAADGLTHVQQGLAKLAASLQGGAQAGVKGDEGLAALRRGADQVANGADALRTAAEELAAGSRRLADGAFAAASGADTLTSGLRRFTSALQQENAALQQLQQGVAASAASAHQVAGHLAGMAQAEQQTAAGVARLADALAAWAAAHPDAAGDPAWQQIMALAKQLAAGSQTAAASASALTHGAQSLAAGMDRLSAGAQAAGGGMARLSSTSAQLATGAAQVAGGTAQVASGAEAWASGAAKTALGAGVLAAGSRRVAAGLAQYEASAGPLTSGLSAAGAAARQLGAGVGQVASYLRSTARAQQDGDPGFYVSQDTLDHNPGVRRAMDAYISPDGHIAKFTVVLSENPYSAQAIAKIPNIRQAVESGLAVSPIRHGRVYVGGTTALQAEMNRLSGGDLLRSLSIVFAAIFLLLAAMLRSLLAPFYILVSLAGTYYVTIAVVEQLATRWFGHPAIGWSVPFFAFLLLVALGVDYSIFLMARFDEEMRRGLSPLAAMRESMRRMGGVILSAAVIMAGTFGSLLVTGIASIEEIGLSVVVGLFVYTAVALAWFVPACAAVIGRGHGWPFQVQPAAEPPHPSPPAPTPASELT</sequence>